<dbReference type="CDD" id="cd03017">
    <property type="entry name" value="PRX_BCP"/>
    <property type="match status" value="1"/>
</dbReference>
<evidence type="ECO:0000256" key="8">
    <source>
        <dbReference type="ARBA" id="ARBA00032824"/>
    </source>
</evidence>
<comment type="function">
    <text evidence="1">Thiol-specific peroxidase that catalyzes the reduction of hydrogen peroxide and organic hydroperoxides to water and alcohols, respectively. Plays a role in cell protection against oxidative stress by detoxifying peroxides and as sensor of hydrogen peroxide-mediated signaling events.</text>
</comment>
<dbReference type="PROSITE" id="PS51352">
    <property type="entry name" value="THIOREDOXIN_2"/>
    <property type="match status" value="1"/>
</dbReference>
<keyword evidence="6" id="KW-1015">Disulfide bond</keyword>
<keyword evidence="14" id="KW-1185">Reference proteome</keyword>
<accession>A0A1L4D2P4</accession>
<evidence type="ECO:0000256" key="1">
    <source>
        <dbReference type="ARBA" id="ARBA00003330"/>
    </source>
</evidence>
<reference evidence="13 14" key="1">
    <citation type="submission" date="2016-10" db="EMBL/GenBank/DDBJ databases">
        <title>Silvanigrella aquatica sp. nov., isolated from a freshwater lake located in the Black Forest, Germany, description of Silvanigrellaceae fam. nov., Silvanigrellales ord. nov., reclassification of the order Bdellovibrionales in the class Oligoflexia, reclassification of the families Bacteriovoracaceae and Halobacteriovoraceae in the new order Bacteriovoracales ord. nov., and reclassification of the family Pseudobacteriovoracaceae in the order Oligoflexiales.</title>
        <authorList>
            <person name="Hahn M.W."/>
            <person name="Schmidt J."/>
            <person name="Koll U."/>
            <person name="Rohde M."/>
            <person name="Verbag S."/>
            <person name="Pitt A."/>
            <person name="Nakai R."/>
            <person name="Naganuma T."/>
            <person name="Lang E."/>
        </authorList>
    </citation>
    <scope>NUCLEOTIDE SEQUENCE [LARGE SCALE GENOMIC DNA]</scope>
    <source>
        <strain evidence="13 14">MWH-Nonnen-W8red</strain>
    </source>
</reference>
<keyword evidence="4" id="KW-0049">Antioxidant</keyword>
<dbReference type="InterPro" id="IPR050924">
    <property type="entry name" value="Peroxiredoxin_BCP/PrxQ"/>
</dbReference>
<dbReference type="SUPFAM" id="SSF52833">
    <property type="entry name" value="Thioredoxin-like"/>
    <property type="match status" value="1"/>
</dbReference>
<evidence type="ECO:0000313" key="13">
    <source>
        <dbReference type="EMBL" id="APJ04469.1"/>
    </source>
</evidence>
<evidence type="ECO:0000256" key="9">
    <source>
        <dbReference type="ARBA" id="ARBA00038489"/>
    </source>
</evidence>
<name>A0A1L4D2P4_9BACT</name>
<evidence type="ECO:0000256" key="7">
    <source>
        <dbReference type="ARBA" id="ARBA00023284"/>
    </source>
</evidence>
<keyword evidence="7" id="KW-0676">Redox-active center</keyword>
<dbReference type="GO" id="GO:0008379">
    <property type="term" value="F:thioredoxin peroxidase activity"/>
    <property type="evidence" value="ECO:0007669"/>
    <property type="project" value="TreeGrafter"/>
</dbReference>
<evidence type="ECO:0000256" key="6">
    <source>
        <dbReference type="ARBA" id="ARBA00023157"/>
    </source>
</evidence>
<comment type="catalytic activity">
    <reaction evidence="11">
        <text>a hydroperoxide + [thioredoxin]-dithiol = an alcohol + [thioredoxin]-disulfide + H2O</text>
        <dbReference type="Rhea" id="RHEA:62620"/>
        <dbReference type="Rhea" id="RHEA-COMP:10698"/>
        <dbReference type="Rhea" id="RHEA-COMP:10700"/>
        <dbReference type="ChEBI" id="CHEBI:15377"/>
        <dbReference type="ChEBI" id="CHEBI:29950"/>
        <dbReference type="ChEBI" id="CHEBI:30879"/>
        <dbReference type="ChEBI" id="CHEBI:35924"/>
        <dbReference type="ChEBI" id="CHEBI:50058"/>
        <dbReference type="EC" id="1.11.1.24"/>
    </reaction>
</comment>
<dbReference type="GO" id="GO:0034599">
    <property type="term" value="P:cellular response to oxidative stress"/>
    <property type="evidence" value="ECO:0007669"/>
    <property type="project" value="TreeGrafter"/>
</dbReference>
<dbReference type="Pfam" id="PF00578">
    <property type="entry name" value="AhpC-TSA"/>
    <property type="match status" value="1"/>
</dbReference>
<dbReference type="PANTHER" id="PTHR42801">
    <property type="entry name" value="THIOREDOXIN-DEPENDENT PEROXIDE REDUCTASE"/>
    <property type="match status" value="1"/>
</dbReference>
<keyword evidence="5" id="KW-0560">Oxidoreductase</keyword>
<evidence type="ECO:0000256" key="2">
    <source>
        <dbReference type="ARBA" id="ARBA00013017"/>
    </source>
</evidence>
<evidence type="ECO:0000256" key="10">
    <source>
        <dbReference type="ARBA" id="ARBA00042639"/>
    </source>
</evidence>
<evidence type="ECO:0000313" key="14">
    <source>
        <dbReference type="Proteomes" id="UP000184731"/>
    </source>
</evidence>
<dbReference type="InterPro" id="IPR036249">
    <property type="entry name" value="Thioredoxin-like_sf"/>
</dbReference>
<dbReference type="KEGG" id="saqi:AXG55_11335"/>
<dbReference type="OrthoDB" id="5293149at2"/>
<dbReference type="RefSeq" id="WP_148698219.1">
    <property type="nucleotide sequence ID" value="NZ_CP017834.1"/>
</dbReference>
<dbReference type="InterPro" id="IPR013766">
    <property type="entry name" value="Thioredoxin_domain"/>
</dbReference>
<dbReference type="InterPro" id="IPR000866">
    <property type="entry name" value="AhpC/TSA"/>
</dbReference>
<protein>
    <recommendedName>
        <fullName evidence="2">thioredoxin-dependent peroxiredoxin</fullName>
        <ecNumber evidence="2">1.11.1.24</ecNumber>
    </recommendedName>
    <alternativeName>
        <fullName evidence="8">Thioredoxin peroxidase</fullName>
    </alternativeName>
    <alternativeName>
        <fullName evidence="10">Thioredoxin-dependent peroxiredoxin Bcp</fullName>
    </alternativeName>
</protein>
<comment type="similarity">
    <text evidence="9">Belongs to the peroxiredoxin family. BCP/PrxQ subfamily.</text>
</comment>
<dbReference type="EMBL" id="CP017834">
    <property type="protein sequence ID" value="APJ04469.1"/>
    <property type="molecule type" value="Genomic_DNA"/>
</dbReference>
<dbReference type="GO" id="GO:0005737">
    <property type="term" value="C:cytoplasm"/>
    <property type="evidence" value="ECO:0007669"/>
    <property type="project" value="TreeGrafter"/>
</dbReference>
<evidence type="ECO:0000256" key="4">
    <source>
        <dbReference type="ARBA" id="ARBA00022862"/>
    </source>
</evidence>
<dbReference type="EC" id="1.11.1.24" evidence="2"/>
<dbReference type="Gene3D" id="3.40.30.10">
    <property type="entry name" value="Glutaredoxin"/>
    <property type="match status" value="1"/>
</dbReference>
<keyword evidence="3" id="KW-0575">Peroxidase</keyword>
<proteinExistence type="inferred from homology"/>
<feature type="domain" description="Thioredoxin" evidence="12">
    <location>
        <begin position="24"/>
        <end position="172"/>
    </location>
</feature>
<evidence type="ECO:0000259" key="12">
    <source>
        <dbReference type="PROSITE" id="PS51352"/>
    </source>
</evidence>
<evidence type="ECO:0000256" key="5">
    <source>
        <dbReference type="ARBA" id="ARBA00023002"/>
    </source>
</evidence>
<dbReference type="GO" id="GO:0045454">
    <property type="term" value="P:cell redox homeostasis"/>
    <property type="evidence" value="ECO:0007669"/>
    <property type="project" value="TreeGrafter"/>
</dbReference>
<dbReference type="Proteomes" id="UP000184731">
    <property type="component" value="Chromosome"/>
</dbReference>
<dbReference type="STRING" id="1915309.AXG55_11335"/>
<sequence>MSRFLKLLISISIGVFVSDYCFALNVGEPAPLFSLKNQNDKVISLKENKDKTWTVVYFYPKAGTPGCTTQACAFRDSIKLITNQGVVVYGVSTDSVTSIKNFYEKHHLNFDLLSDEDGKTSVAYGTKMPLLTMSKRVTFIVDDKLIVRSIEENVDPALDAKKVSVKIKQLRAAK</sequence>
<organism evidence="13 14">
    <name type="scientific">Silvanigrella aquatica</name>
    <dbReference type="NCBI Taxonomy" id="1915309"/>
    <lineage>
        <taxon>Bacteria</taxon>
        <taxon>Pseudomonadati</taxon>
        <taxon>Bdellovibrionota</taxon>
        <taxon>Oligoflexia</taxon>
        <taxon>Silvanigrellales</taxon>
        <taxon>Silvanigrellaceae</taxon>
        <taxon>Silvanigrella</taxon>
    </lineage>
</organism>
<dbReference type="AlphaFoldDB" id="A0A1L4D2P4"/>
<dbReference type="PANTHER" id="PTHR42801:SF4">
    <property type="entry name" value="AHPC_TSA FAMILY PROTEIN"/>
    <property type="match status" value="1"/>
</dbReference>
<evidence type="ECO:0000256" key="11">
    <source>
        <dbReference type="ARBA" id="ARBA00049091"/>
    </source>
</evidence>
<gene>
    <name evidence="13" type="ORF">AXG55_11335</name>
</gene>
<evidence type="ECO:0000256" key="3">
    <source>
        <dbReference type="ARBA" id="ARBA00022559"/>
    </source>
</evidence>